<dbReference type="RefSeq" id="WP_026743512.1">
    <property type="nucleotide sequence ID" value="NZ_FNQS01000003.1"/>
</dbReference>
<dbReference type="GeneID" id="97764220"/>
<evidence type="ECO:0000313" key="3">
    <source>
        <dbReference type="EMBL" id="SEA27385.1"/>
    </source>
</evidence>
<feature type="domain" description="D-glutamate N-acetyltransferase-like N-terminal" evidence="2">
    <location>
        <begin position="39"/>
        <end position="125"/>
    </location>
</feature>
<reference evidence="3 4" key="1">
    <citation type="submission" date="2016-10" db="EMBL/GenBank/DDBJ databases">
        <authorList>
            <person name="de Groot N.N."/>
        </authorList>
    </citation>
    <scope>NUCLEOTIDE SEQUENCE [LARGE SCALE GENOMIC DNA]</scope>
    <source>
        <strain evidence="3 4">ATCC 29281</strain>
    </source>
</reference>
<dbReference type="Proteomes" id="UP000187280">
    <property type="component" value="Unassembled WGS sequence"/>
</dbReference>
<dbReference type="Pfam" id="PF17396">
    <property type="entry name" value="DUF1611_N"/>
    <property type="match status" value="1"/>
</dbReference>
<dbReference type="InterPro" id="IPR027417">
    <property type="entry name" value="P-loop_NTPase"/>
</dbReference>
<dbReference type="PANTHER" id="PTHR40690">
    <property type="entry name" value="GLL3100 PROTEIN"/>
    <property type="match status" value="1"/>
</dbReference>
<evidence type="ECO:0000313" key="4">
    <source>
        <dbReference type="Proteomes" id="UP000187280"/>
    </source>
</evidence>
<dbReference type="Pfam" id="PF07755">
    <property type="entry name" value="DUF1611"/>
    <property type="match status" value="1"/>
</dbReference>
<dbReference type="AlphaFoldDB" id="A0A1H3ZUT1"/>
<dbReference type="eggNOG" id="COG3367">
    <property type="taxonomic scope" value="Bacteria"/>
</dbReference>
<accession>A0A1H3ZUT1</accession>
<dbReference type="EMBL" id="FNQS01000003">
    <property type="protein sequence ID" value="SEA27385.1"/>
    <property type="molecule type" value="Genomic_DNA"/>
</dbReference>
<dbReference type="PANTHER" id="PTHR40690:SF1">
    <property type="entry name" value="DUF1611 DOMAIN-CONTAINING PROTEIN"/>
    <property type="match status" value="1"/>
</dbReference>
<feature type="domain" description="D-glutamate N-acetyltransferase-like C-terminal" evidence="1">
    <location>
        <begin position="131"/>
        <end position="327"/>
    </location>
</feature>
<protein>
    <submittedName>
        <fullName evidence="3">Uncharacterized conserved protein, NAD-dependent epimerase/dehydratase family</fullName>
    </submittedName>
</protein>
<dbReference type="InterPro" id="IPR011669">
    <property type="entry name" value="DgcN-like"/>
</dbReference>
<dbReference type="InterPro" id="IPR035402">
    <property type="entry name" value="DgcN-like_N"/>
</dbReference>
<dbReference type="Gene3D" id="3.40.50.720">
    <property type="entry name" value="NAD(P)-binding Rossmann-like Domain"/>
    <property type="match status" value="1"/>
</dbReference>
<keyword evidence="4" id="KW-1185">Reference proteome</keyword>
<evidence type="ECO:0000259" key="1">
    <source>
        <dbReference type="Pfam" id="PF07755"/>
    </source>
</evidence>
<dbReference type="Gene3D" id="3.40.50.300">
    <property type="entry name" value="P-loop containing nucleotide triphosphate hydrolases"/>
    <property type="match status" value="1"/>
</dbReference>
<dbReference type="InterPro" id="IPR035086">
    <property type="entry name" value="DgcN-like_C"/>
</dbReference>
<dbReference type="PIRSF" id="PIRSF026760">
    <property type="entry name" value="UCP026760"/>
    <property type="match status" value="1"/>
</dbReference>
<name>A0A1H3ZUT1_9GAMM</name>
<proteinExistence type="predicted"/>
<dbReference type="SUPFAM" id="SSF52540">
    <property type="entry name" value="P-loop containing nucleoside triphosphate hydrolases"/>
    <property type="match status" value="1"/>
</dbReference>
<sequence>MDIKKPYLLFLGDAHDQLAAKVAIGIKQWHPEYCVGQFRMEGCRADCQLPDMDIATARAAGAQTLVIGVANRGGIISDAWIAVLSEALESGMDLAAGLHNRLADVPELSALAARLGRNLHDVRHPTQTFPVANGRKRTGKRLLPVGTDCSCGKMYTALAIEKELLTRGEKATFRATGQTGILISGSGVSIDAVVSDFTAGAVEVLAPANDADHWDVIEGQGSLFHPSFAGVTTGIIHGAQPDALVLCHEPTRKTLRGVDYPVPDLAACMALNLSMAHLTNPNARFVGISVNTSALDEAAAQKFITETESKFGLPVVDPFRQGVGRIVDQLADL</sequence>
<dbReference type="NCBIfam" id="NF041892">
    <property type="entry name" value="DgcN"/>
    <property type="match status" value="1"/>
</dbReference>
<gene>
    <name evidence="3" type="ORF">SAMN02982996_01321</name>
</gene>
<evidence type="ECO:0000259" key="2">
    <source>
        <dbReference type="Pfam" id="PF17396"/>
    </source>
</evidence>
<organism evidence="3 4">
    <name type="scientific">Lonsdalea quercina</name>
    <dbReference type="NCBI Taxonomy" id="71657"/>
    <lineage>
        <taxon>Bacteria</taxon>
        <taxon>Pseudomonadati</taxon>
        <taxon>Pseudomonadota</taxon>
        <taxon>Gammaproteobacteria</taxon>
        <taxon>Enterobacterales</taxon>
        <taxon>Pectobacteriaceae</taxon>
        <taxon>Lonsdalea</taxon>
    </lineage>
</organism>
<dbReference type="STRING" id="71657.SAMN02982996_01321"/>